<feature type="transmembrane region" description="Helical" evidence="1">
    <location>
        <begin position="6"/>
        <end position="32"/>
    </location>
</feature>
<feature type="transmembrane region" description="Helical" evidence="1">
    <location>
        <begin position="129"/>
        <end position="147"/>
    </location>
</feature>
<reference evidence="3" key="1">
    <citation type="submission" date="2017-02" db="EMBL/GenBank/DDBJ databases">
        <authorList>
            <person name="Varghese N."/>
            <person name="Submissions S."/>
        </authorList>
    </citation>
    <scope>NUCLEOTIDE SEQUENCE [LARGE SCALE GENOMIC DNA]</scope>
    <source>
        <strain evidence="3">ATCC BAA-73</strain>
    </source>
</reference>
<dbReference type="Proteomes" id="UP000190625">
    <property type="component" value="Unassembled WGS sequence"/>
</dbReference>
<sequence>MLYLLMLFLIIFLLPSLLLPFAFLLLLMILFIPYKFTFDSLITLFTAPQQIIKIAFNPALRRNHALEHATINVIEELYGEQKLAGEAKDNGFYIKGIIKPDLLREAAEEGLRRLKNGENNLVIHRKCGTSLAVANILSSIIFLFLLFKTGNFTVIYVLIAIVLANLLGPIVGELVQKSLTTSANVEGMVIEGVYNKNSSNNFLGFKVVNQPRKLFVKTDQLKVY</sequence>
<accession>A0A1T4JL61</accession>
<feature type="transmembrane region" description="Helical" evidence="1">
    <location>
        <begin position="153"/>
        <end position="172"/>
    </location>
</feature>
<dbReference type="AlphaFoldDB" id="A0A1T4JL61"/>
<keyword evidence="1" id="KW-0472">Membrane</keyword>
<keyword evidence="3" id="KW-1185">Reference proteome</keyword>
<dbReference type="STRING" id="142842.SAMN02745118_00138"/>
<dbReference type="EMBL" id="FUWM01000003">
    <property type="protein sequence ID" value="SJZ30914.1"/>
    <property type="molecule type" value="Genomic_DNA"/>
</dbReference>
<protein>
    <submittedName>
        <fullName evidence="2">Uncharacterized protein</fullName>
    </submittedName>
</protein>
<proteinExistence type="predicted"/>
<evidence type="ECO:0000256" key="1">
    <source>
        <dbReference type="SAM" id="Phobius"/>
    </source>
</evidence>
<organism evidence="2 3">
    <name type="scientific">Selenihalanaerobacter shriftii</name>
    <dbReference type="NCBI Taxonomy" id="142842"/>
    <lineage>
        <taxon>Bacteria</taxon>
        <taxon>Bacillati</taxon>
        <taxon>Bacillota</taxon>
        <taxon>Clostridia</taxon>
        <taxon>Halanaerobiales</taxon>
        <taxon>Halobacteroidaceae</taxon>
        <taxon>Selenihalanaerobacter</taxon>
    </lineage>
</organism>
<dbReference type="OrthoDB" id="162726at2"/>
<evidence type="ECO:0000313" key="3">
    <source>
        <dbReference type="Proteomes" id="UP000190625"/>
    </source>
</evidence>
<name>A0A1T4JL61_9FIRM</name>
<gene>
    <name evidence="2" type="ORF">SAMN02745118_00138</name>
</gene>
<keyword evidence="1" id="KW-1133">Transmembrane helix</keyword>
<keyword evidence="1" id="KW-0812">Transmembrane</keyword>
<evidence type="ECO:0000313" key="2">
    <source>
        <dbReference type="EMBL" id="SJZ30914.1"/>
    </source>
</evidence>
<dbReference type="Pfam" id="PF19928">
    <property type="entry name" value="DUF6391"/>
    <property type="match status" value="1"/>
</dbReference>
<dbReference type="RefSeq" id="WP_078808673.1">
    <property type="nucleotide sequence ID" value="NZ_FUWM01000003.1"/>
</dbReference>